<evidence type="ECO:0000313" key="2">
    <source>
        <dbReference type="Proteomes" id="UP000003597"/>
    </source>
</evidence>
<organism evidence="1 2">
    <name type="scientific">Listeria innocua ATCC 33091</name>
    <dbReference type="NCBI Taxonomy" id="1002366"/>
    <lineage>
        <taxon>Bacteria</taxon>
        <taxon>Bacillati</taxon>
        <taxon>Bacillota</taxon>
        <taxon>Bacilli</taxon>
        <taxon>Bacillales</taxon>
        <taxon>Listeriaceae</taxon>
        <taxon>Listeria</taxon>
    </lineage>
</organism>
<accession>A0AB72Z895</accession>
<name>A0AB72Z895_LISIO</name>
<dbReference type="Proteomes" id="UP000003597">
    <property type="component" value="Unassembled WGS sequence"/>
</dbReference>
<proteinExistence type="predicted"/>
<gene>
    <name evidence="1" type="ORF">HMPREF0557_01911</name>
</gene>
<dbReference type="AlphaFoldDB" id="A0AB72Z895"/>
<comment type="caution">
    <text evidence="1">The sequence shown here is derived from an EMBL/GenBank/DDBJ whole genome shotgun (WGS) entry which is preliminary data.</text>
</comment>
<sequence>MVRQLMTEMSVNAFFIKRLQSADFAVFLGLFLCGKEKWI</sequence>
<evidence type="ECO:0000313" key="1">
    <source>
        <dbReference type="EMBL" id="EHN61170.1"/>
    </source>
</evidence>
<dbReference type="EMBL" id="AGCN01000032">
    <property type="protein sequence ID" value="EHN61170.1"/>
    <property type="molecule type" value="Genomic_DNA"/>
</dbReference>
<reference evidence="1 2" key="1">
    <citation type="submission" date="2011-08" db="EMBL/GenBank/DDBJ databases">
        <authorList>
            <person name="Weinstock G."/>
            <person name="Sodergren E."/>
            <person name="Clifton S."/>
            <person name="Fulton L."/>
            <person name="Fulton B."/>
            <person name="Courtney L."/>
            <person name="Fronick C."/>
            <person name="Harrison M."/>
            <person name="Strong C."/>
            <person name="Farmer C."/>
            <person name="Delahaunty K."/>
            <person name="Markovic C."/>
            <person name="Hall O."/>
            <person name="Minx P."/>
            <person name="Tomlinson C."/>
            <person name="Mitreva M."/>
            <person name="Hou S."/>
            <person name="Chen J."/>
            <person name="Wollam A."/>
            <person name="Pepin K.H."/>
            <person name="Johnson M."/>
            <person name="Bhonagiri V."/>
            <person name="Zhang X."/>
            <person name="Suruliraj S."/>
            <person name="Warren W."/>
            <person name="Chinwalla A."/>
            <person name="Mardis E.R."/>
            <person name="Wilson R.K."/>
        </authorList>
    </citation>
    <scope>NUCLEOTIDE SEQUENCE [LARGE SCALE GENOMIC DNA]</scope>
    <source>
        <strain evidence="1 2">ATCC 33091</strain>
    </source>
</reference>
<keyword evidence="2" id="KW-1185">Reference proteome</keyword>
<protein>
    <submittedName>
        <fullName evidence="1">Uncharacterized protein</fullName>
    </submittedName>
</protein>